<organism evidence="1 2">
    <name type="scientific">Penicillium malachiteum</name>
    <dbReference type="NCBI Taxonomy" id="1324776"/>
    <lineage>
        <taxon>Eukaryota</taxon>
        <taxon>Fungi</taxon>
        <taxon>Dikarya</taxon>
        <taxon>Ascomycota</taxon>
        <taxon>Pezizomycotina</taxon>
        <taxon>Eurotiomycetes</taxon>
        <taxon>Eurotiomycetidae</taxon>
        <taxon>Eurotiales</taxon>
        <taxon>Aspergillaceae</taxon>
        <taxon>Penicillium</taxon>
    </lineage>
</organism>
<proteinExistence type="predicted"/>
<keyword evidence="2" id="KW-1185">Reference proteome</keyword>
<comment type="caution">
    <text evidence="1">The sequence shown here is derived from an EMBL/GenBank/DDBJ whole genome shotgun (WGS) entry which is preliminary data.</text>
</comment>
<evidence type="ECO:0000313" key="1">
    <source>
        <dbReference type="EMBL" id="KAJ5704309.1"/>
    </source>
</evidence>
<evidence type="ECO:0000313" key="2">
    <source>
        <dbReference type="Proteomes" id="UP001215712"/>
    </source>
</evidence>
<reference evidence="1" key="1">
    <citation type="journal article" date="2023" name="IMA Fungus">
        <title>Comparative genomic study of the Penicillium genus elucidates a diverse pangenome and 15 lateral gene transfer events.</title>
        <authorList>
            <person name="Petersen C."/>
            <person name="Sorensen T."/>
            <person name="Nielsen M.R."/>
            <person name="Sondergaard T.E."/>
            <person name="Sorensen J.L."/>
            <person name="Fitzpatrick D.A."/>
            <person name="Frisvad J.C."/>
            <person name="Nielsen K.L."/>
        </authorList>
    </citation>
    <scope>NUCLEOTIDE SEQUENCE</scope>
    <source>
        <strain evidence="1">IBT 17514</strain>
    </source>
</reference>
<dbReference type="Proteomes" id="UP001215712">
    <property type="component" value="Unassembled WGS sequence"/>
</dbReference>
<protein>
    <submittedName>
        <fullName evidence="1">Uncharacterized protein</fullName>
    </submittedName>
</protein>
<reference evidence="1" key="2">
    <citation type="submission" date="2023-01" db="EMBL/GenBank/DDBJ databases">
        <authorList>
            <person name="Petersen C."/>
        </authorList>
    </citation>
    <scope>NUCLEOTIDE SEQUENCE</scope>
    <source>
        <strain evidence="1">IBT 17514</strain>
    </source>
</reference>
<accession>A0AAD6HCA7</accession>
<dbReference type="EMBL" id="JAQJAN010000020">
    <property type="protein sequence ID" value="KAJ5704309.1"/>
    <property type="molecule type" value="Genomic_DNA"/>
</dbReference>
<name>A0AAD6HCA7_9EURO</name>
<gene>
    <name evidence="1" type="ORF">N7493_011447</name>
</gene>
<dbReference type="AlphaFoldDB" id="A0AAD6HCA7"/>
<sequence>MRRAQAKPSRPLCQWRLHVFKAISPPSKSSNGGYPTKAVIYRRSTAPYRACPGPGIPIDIASYRPQLVHGFRGDNQCVCRAQETVAYVLVGSPGVREI</sequence>